<evidence type="ECO:0000259" key="2">
    <source>
        <dbReference type="PROSITE" id="PS50112"/>
    </source>
</evidence>
<evidence type="ECO:0000259" key="5">
    <source>
        <dbReference type="PROSITE" id="PS50887"/>
    </source>
</evidence>
<reference evidence="6 7" key="1">
    <citation type="submission" date="2015-01" db="EMBL/GenBank/DDBJ databases">
        <title>Genome sequence of bacillus megaterium Q3.</title>
        <authorList>
            <person name="Wang Y."/>
            <person name="Luo K."/>
            <person name="Bai L."/>
            <person name="Luo F."/>
        </authorList>
    </citation>
    <scope>NUCLEOTIDE SEQUENCE [LARGE SCALE GENOMIC DNA]</scope>
    <source>
        <strain evidence="6 7">Q3</strain>
    </source>
</reference>
<dbReference type="InterPro" id="IPR029787">
    <property type="entry name" value="Nucleotide_cyclase"/>
</dbReference>
<accession>A0A806TQV9</accession>
<evidence type="ECO:0000259" key="4">
    <source>
        <dbReference type="PROSITE" id="PS50883"/>
    </source>
</evidence>
<dbReference type="CDD" id="cd01948">
    <property type="entry name" value="EAL"/>
    <property type="match status" value="1"/>
</dbReference>
<dbReference type="InterPro" id="IPR001610">
    <property type="entry name" value="PAC"/>
</dbReference>
<dbReference type="SMART" id="SM00052">
    <property type="entry name" value="EAL"/>
    <property type="match status" value="1"/>
</dbReference>
<dbReference type="InterPro" id="IPR013655">
    <property type="entry name" value="PAS_fold_3"/>
</dbReference>
<name>A0A806TQV9_PRIMG</name>
<dbReference type="PROSITE" id="PS50883">
    <property type="entry name" value="EAL"/>
    <property type="match status" value="1"/>
</dbReference>
<evidence type="ECO:0000313" key="6">
    <source>
        <dbReference type="EMBL" id="AKP76057.1"/>
    </source>
</evidence>
<dbReference type="PANTHER" id="PTHR44757">
    <property type="entry name" value="DIGUANYLATE CYCLASE DGCP"/>
    <property type="match status" value="1"/>
</dbReference>
<dbReference type="AlphaFoldDB" id="A0A806TQV9"/>
<dbReference type="Gene3D" id="3.30.70.270">
    <property type="match status" value="1"/>
</dbReference>
<feature type="compositionally biased region" description="Polar residues" evidence="1">
    <location>
        <begin position="1"/>
        <end position="10"/>
    </location>
</feature>
<dbReference type="PROSITE" id="PS50112">
    <property type="entry name" value="PAS"/>
    <property type="match status" value="2"/>
</dbReference>
<feature type="domain" description="EAL" evidence="4">
    <location>
        <begin position="592"/>
        <end position="846"/>
    </location>
</feature>
<dbReference type="InterPro" id="IPR000160">
    <property type="entry name" value="GGDEF_dom"/>
</dbReference>
<dbReference type="InterPro" id="IPR035919">
    <property type="entry name" value="EAL_sf"/>
</dbReference>
<feature type="domain" description="PAS" evidence="2">
    <location>
        <begin position="291"/>
        <end position="364"/>
    </location>
</feature>
<organism evidence="6 7">
    <name type="scientific">Priestia megaterium Q3</name>
    <dbReference type="NCBI Taxonomy" id="1452722"/>
    <lineage>
        <taxon>Bacteria</taxon>
        <taxon>Bacillati</taxon>
        <taxon>Bacillota</taxon>
        <taxon>Bacilli</taxon>
        <taxon>Bacillales</taxon>
        <taxon>Bacillaceae</taxon>
        <taxon>Priestia</taxon>
    </lineage>
</organism>
<dbReference type="CDD" id="cd01949">
    <property type="entry name" value="GGDEF"/>
    <property type="match status" value="1"/>
</dbReference>
<proteinExistence type="predicted"/>
<dbReference type="PROSITE" id="PS50887">
    <property type="entry name" value="GGDEF"/>
    <property type="match status" value="1"/>
</dbReference>
<feature type="domain" description="PAC" evidence="3">
    <location>
        <begin position="366"/>
        <end position="418"/>
    </location>
</feature>
<dbReference type="Proteomes" id="UP000036410">
    <property type="component" value="Chromosome"/>
</dbReference>
<dbReference type="CDD" id="cd00130">
    <property type="entry name" value="PAS"/>
    <property type="match status" value="3"/>
</dbReference>
<dbReference type="SMART" id="SM00267">
    <property type="entry name" value="GGDEF"/>
    <property type="match status" value="1"/>
</dbReference>
<feature type="domain" description="PAS" evidence="2">
    <location>
        <begin position="45"/>
        <end position="108"/>
    </location>
</feature>
<dbReference type="GO" id="GO:0071111">
    <property type="term" value="F:cyclic-guanylate-specific phosphodiesterase activity"/>
    <property type="evidence" value="ECO:0007669"/>
    <property type="project" value="UniProtKB-EC"/>
</dbReference>
<dbReference type="PANTHER" id="PTHR44757:SF2">
    <property type="entry name" value="BIOFILM ARCHITECTURE MAINTENANCE PROTEIN MBAA"/>
    <property type="match status" value="1"/>
</dbReference>
<dbReference type="EC" id="3.1.4.52" evidence="6"/>
<dbReference type="FunFam" id="3.20.20.450:FF:000001">
    <property type="entry name" value="Cyclic di-GMP phosphodiesterase yahA"/>
    <property type="match status" value="1"/>
</dbReference>
<dbReference type="InterPro" id="IPR000700">
    <property type="entry name" value="PAS-assoc_C"/>
</dbReference>
<dbReference type="NCBIfam" id="TIGR00229">
    <property type="entry name" value="sensory_box"/>
    <property type="match status" value="3"/>
</dbReference>
<dbReference type="Gene3D" id="2.10.70.100">
    <property type="match status" value="1"/>
</dbReference>
<dbReference type="InterPro" id="IPR013656">
    <property type="entry name" value="PAS_4"/>
</dbReference>
<dbReference type="InterPro" id="IPR001633">
    <property type="entry name" value="EAL_dom"/>
</dbReference>
<feature type="compositionally biased region" description="Basic and acidic residues" evidence="1">
    <location>
        <begin position="12"/>
        <end position="28"/>
    </location>
</feature>
<dbReference type="PROSITE" id="PS50113">
    <property type="entry name" value="PAC"/>
    <property type="match status" value="2"/>
</dbReference>
<dbReference type="Gene3D" id="3.20.20.450">
    <property type="entry name" value="EAL domain"/>
    <property type="match status" value="1"/>
</dbReference>
<evidence type="ECO:0000256" key="1">
    <source>
        <dbReference type="SAM" id="MobiDB-lite"/>
    </source>
</evidence>
<dbReference type="InterPro" id="IPR043128">
    <property type="entry name" value="Rev_trsase/Diguanyl_cyclase"/>
</dbReference>
<protein>
    <submittedName>
        <fullName evidence="6">Cyclic di-GMP phosphodiesterase Gmr</fullName>
        <ecNumber evidence="6">3.1.4.52</ecNumber>
    </submittedName>
</protein>
<sequence length="847" mass="97960">MSNVTYSTSIEEIDKRRQHETLPDKNTEKEQSIMIMKHLDRLNTQLLKEYSEGIFFINCEGDIMFSNEAAFKLTGNKHKQKSQQLTALIHKSKQQQAQELFQRALKGEKVHFSTTINHKTKKELHLYITLIPIIVNEQVAGVYAICRDDSKEQERSNHISQLETHLKMEQKLANVGSWYYDVTEDKSYWSPQLYNIYGLNPGQLFTPSFKDVLQFIKECDQKRLKKAVTEALLTGESYKIEYALVRPNGEERTVFEQADAVADEQGNVIQLIGVVHDITESKVITNELKQKEQQFQTIYNNLDAGIWSVDVQRNKMIVCSNGVSSIYGEDAIKFLEDRDLWESFVHPDDKPAVEKAQHQLQKGKTIRQQYRIYTKTGEMKWVKDRCIPTLDENGKLVRIDGIIEDITAEKKYVDQVEYLATHDHVTNLPNRRKFERELKNFIRQMKKEKDSLAVFYLGLNRFKHINNTLGHDVGDRLLQRIANRLKKFVTPDVMLARVGEDELAICFLSLAHINECQKLAAALFQEIEKEITIDDFSLYVTASIGISIYPHDGEDVKTLLTNANLAMRRAKEIGRSDWQLYSPLMDSETYKSYHLEKGLRNALLQDEFFIEYQPKVHTNSREIDSIEALIRWNHPEWGRVSPEDFIPLAEETHLIIELGDWVIENVCKQLQQWGNQGLQTVPVSINVSSKHLLKRGFVEHVQQTLARYNIDPSFIEFEVTESSIIQYEEHVKKVMDELKKIGVTFALDDFGTGFSSLSHLKDFEFNTLKIDKTFIQHATDKGKQQAITKSILYLAHALNMKVIAEGVETKEQLAFLQKHECSFIQGYIVSQPAAPQKIAKYLKKRFL</sequence>
<dbReference type="Pfam" id="PF00990">
    <property type="entry name" value="GGDEF"/>
    <property type="match status" value="1"/>
</dbReference>
<feature type="region of interest" description="Disordered" evidence="1">
    <location>
        <begin position="1"/>
        <end position="28"/>
    </location>
</feature>
<dbReference type="Pfam" id="PF08447">
    <property type="entry name" value="PAS_3"/>
    <property type="match status" value="2"/>
</dbReference>
<dbReference type="SMART" id="SM00091">
    <property type="entry name" value="PAS"/>
    <property type="match status" value="3"/>
</dbReference>
<dbReference type="Pfam" id="PF08448">
    <property type="entry name" value="PAS_4"/>
    <property type="match status" value="1"/>
</dbReference>
<dbReference type="SUPFAM" id="SSF141868">
    <property type="entry name" value="EAL domain-like"/>
    <property type="match status" value="1"/>
</dbReference>
<feature type="domain" description="GGDEF" evidence="5">
    <location>
        <begin position="450"/>
        <end position="583"/>
    </location>
</feature>
<evidence type="ECO:0000259" key="3">
    <source>
        <dbReference type="PROSITE" id="PS50113"/>
    </source>
</evidence>
<keyword evidence="6" id="KW-0378">Hydrolase</keyword>
<dbReference type="Gene3D" id="3.30.450.20">
    <property type="entry name" value="PAS domain"/>
    <property type="match status" value="3"/>
</dbReference>
<gene>
    <name evidence="6" type="primary">gmr_2</name>
    <name evidence="6" type="ORF">AS52_01092</name>
</gene>
<dbReference type="EMBL" id="CP010586">
    <property type="protein sequence ID" value="AKP76057.1"/>
    <property type="molecule type" value="Genomic_DNA"/>
</dbReference>
<evidence type="ECO:0000313" key="7">
    <source>
        <dbReference type="Proteomes" id="UP000036410"/>
    </source>
</evidence>
<dbReference type="SUPFAM" id="SSF55073">
    <property type="entry name" value="Nucleotide cyclase"/>
    <property type="match status" value="1"/>
</dbReference>
<dbReference type="SUPFAM" id="SSF55785">
    <property type="entry name" value="PYP-like sensor domain (PAS domain)"/>
    <property type="match status" value="3"/>
</dbReference>
<dbReference type="InterPro" id="IPR052155">
    <property type="entry name" value="Biofilm_reg_signaling"/>
</dbReference>
<dbReference type="InterPro" id="IPR000014">
    <property type="entry name" value="PAS"/>
</dbReference>
<dbReference type="SMART" id="SM00086">
    <property type="entry name" value="PAC"/>
    <property type="match status" value="2"/>
</dbReference>
<dbReference type="InterPro" id="IPR035965">
    <property type="entry name" value="PAS-like_dom_sf"/>
</dbReference>
<feature type="domain" description="PAC" evidence="3">
    <location>
        <begin position="238"/>
        <end position="290"/>
    </location>
</feature>
<dbReference type="Pfam" id="PF00563">
    <property type="entry name" value="EAL"/>
    <property type="match status" value="1"/>
</dbReference>
<dbReference type="NCBIfam" id="TIGR00254">
    <property type="entry name" value="GGDEF"/>
    <property type="match status" value="1"/>
</dbReference>